<dbReference type="InterPro" id="IPR001444">
    <property type="entry name" value="Flag_bb_rod_N"/>
</dbReference>
<evidence type="ECO:0000259" key="5">
    <source>
        <dbReference type="Pfam" id="PF22692"/>
    </source>
</evidence>
<dbReference type="OrthoDB" id="9800375at2"/>
<evidence type="ECO:0000313" key="7">
    <source>
        <dbReference type="Proteomes" id="UP000076927"/>
    </source>
</evidence>
<dbReference type="KEGG" id="pswu:SY83_10840"/>
<comment type="similarity">
    <text evidence="1 2">Belongs to the flagella basal body rod proteins family.</text>
</comment>
<dbReference type="InterPro" id="IPR037925">
    <property type="entry name" value="FlgE/F/G-like"/>
</dbReference>
<keyword evidence="7" id="KW-1185">Reference proteome</keyword>
<dbReference type="Pfam" id="PF22692">
    <property type="entry name" value="LlgE_F_G_D1"/>
    <property type="match status" value="1"/>
</dbReference>
<evidence type="ECO:0000259" key="3">
    <source>
        <dbReference type="Pfam" id="PF00460"/>
    </source>
</evidence>
<evidence type="ECO:0000256" key="1">
    <source>
        <dbReference type="ARBA" id="ARBA00009677"/>
    </source>
</evidence>
<dbReference type="SUPFAM" id="SSF117143">
    <property type="entry name" value="Flagellar hook protein flgE"/>
    <property type="match status" value="1"/>
</dbReference>
<dbReference type="InterPro" id="IPR010930">
    <property type="entry name" value="Flg_bb/hook_C_dom"/>
</dbReference>
<organism evidence="6 7">
    <name type="scientific">Paenibacillus swuensis</name>
    <dbReference type="NCBI Taxonomy" id="1178515"/>
    <lineage>
        <taxon>Bacteria</taxon>
        <taxon>Bacillati</taxon>
        <taxon>Bacillota</taxon>
        <taxon>Bacilli</taxon>
        <taxon>Bacillales</taxon>
        <taxon>Paenibacillaceae</taxon>
        <taxon>Paenibacillus</taxon>
    </lineage>
</organism>
<dbReference type="PATRIC" id="fig|1178515.4.peg.2176"/>
<evidence type="ECO:0000259" key="4">
    <source>
        <dbReference type="Pfam" id="PF06429"/>
    </source>
</evidence>
<proteinExistence type="inferred from homology"/>
<dbReference type="Pfam" id="PF00460">
    <property type="entry name" value="Flg_bb_rod"/>
    <property type="match status" value="1"/>
</dbReference>
<accession>A0A172THZ8</accession>
<name>A0A172THZ8_9BACL</name>
<dbReference type="EMBL" id="CP011388">
    <property type="protein sequence ID" value="ANE46685.1"/>
    <property type="molecule type" value="Genomic_DNA"/>
</dbReference>
<feature type="domain" description="Flagellar hook protein FlgE/F/G-like D1" evidence="5">
    <location>
        <begin position="96"/>
        <end position="177"/>
    </location>
</feature>
<dbReference type="InterPro" id="IPR020013">
    <property type="entry name" value="Flagellar_FlgE/F/G"/>
</dbReference>
<feature type="domain" description="Flagellar basal body rod protein N-terminal" evidence="3">
    <location>
        <begin position="12"/>
        <end position="35"/>
    </location>
</feature>
<keyword evidence="2" id="KW-0975">Bacterial flagellum</keyword>
<evidence type="ECO:0000313" key="6">
    <source>
        <dbReference type="EMBL" id="ANE46685.1"/>
    </source>
</evidence>
<comment type="subcellular location">
    <subcellularLocation>
        <location evidence="2">Bacterial flagellum basal body</location>
    </subcellularLocation>
</comment>
<dbReference type="STRING" id="1178515.SY83_10840"/>
<dbReference type="PANTHER" id="PTHR30435:SF19">
    <property type="entry name" value="FLAGELLAR BASAL-BODY ROD PROTEIN FLGG"/>
    <property type="match status" value="1"/>
</dbReference>
<protein>
    <submittedName>
        <fullName evidence="6">Uncharacterized protein</fullName>
    </submittedName>
</protein>
<gene>
    <name evidence="6" type="ORF">SY83_10840</name>
</gene>
<reference evidence="6 7" key="1">
    <citation type="submission" date="2015-01" db="EMBL/GenBank/DDBJ databases">
        <title>Paenibacillus swuensis/DY6/whole genome sequencing.</title>
        <authorList>
            <person name="Kim M.K."/>
            <person name="Srinivasan S."/>
            <person name="Lee J.-J."/>
        </authorList>
    </citation>
    <scope>NUCLEOTIDE SEQUENCE [LARGE SCALE GENOMIC DNA]</scope>
    <source>
        <strain evidence="6 7">DY6</strain>
    </source>
</reference>
<dbReference type="Proteomes" id="UP000076927">
    <property type="component" value="Chromosome"/>
</dbReference>
<dbReference type="GO" id="GO:0071978">
    <property type="term" value="P:bacterial-type flagellum-dependent swarming motility"/>
    <property type="evidence" value="ECO:0007669"/>
    <property type="project" value="TreeGrafter"/>
</dbReference>
<dbReference type="GO" id="GO:0009425">
    <property type="term" value="C:bacterial-type flagellum basal body"/>
    <property type="evidence" value="ECO:0007669"/>
    <property type="project" value="UniProtKB-SubCell"/>
</dbReference>
<dbReference type="Pfam" id="PF06429">
    <property type="entry name" value="Flg_bbr_C"/>
    <property type="match status" value="1"/>
</dbReference>
<evidence type="ECO:0000256" key="2">
    <source>
        <dbReference type="RuleBase" id="RU362116"/>
    </source>
</evidence>
<dbReference type="AlphaFoldDB" id="A0A172THZ8"/>
<dbReference type="PANTHER" id="PTHR30435">
    <property type="entry name" value="FLAGELLAR PROTEIN"/>
    <property type="match status" value="1"/>
</dbReference>
<sequence length="289" mass="30815">MNRSMITAGISMQGLQQKLDLMANNIANVNTVGYKKQEASFQDVLTNTIQQQPKFNAPGRLSPLGYTQGWGSYLANIQTNYTQGPLKESGSPLDFAIQGDALFEVGVAETDENGTAALRTAYTRGGNFQLTTLPNQPGSFLSTQDGYMVMGVQAGRVQPIRIPEGHGFAVDAEGNITTTNLNIPGARPVAAGRIQLVQATQPEMLQNIGNNLYGLKDGAAASAVTPLVLNANNPRPGQPAIRQGFLEQSNVDLADEMSELMVVQRAFQLNSRALSSSDSMAGLANNLRG</sequence>
<dbReference type="RefSeq" id="WP_068606392.1">
    <property type="nucleotide sequence ID" value="NZ_CP011388.1"/>
</dbReference>
<dbReference type="InterPro" id="IPR053967">
    <property type="entry name" value="LlgE_F_G-like_D1"/>
</dbReference>
<feature type="domain" description="Flagellar basal-body/hook protein C-terminal" evidence="4">
    <location>
        <begin position="242"/>
        <end position="287"/>
    </location>
</feature>
<dbReference type="NCBIfam" id="TIGR03506">
    <property type="entry name" value="FlgEFG_subfam"/>
    <property type="match status" value="1"/>
</dbReference>